<sequence>MRFRDAAKRRLTGFSERDRAGKTSSARSGRGRSAQDGFARPRSSSIPLAFVPAGGMAVVVSVRGDEEMRRHLENLGFVDGAGVVVASEMAGSLIVEVKGSRVALDRKTAMKISVGAA</sequence>
<feature type="region of interest" description="Disordered" evidence="2">
    <location>
        <begin position="1"/>
        <end position="42"/>
    </location>
</feature>
<accession>A0A943UZJ4</accession>
<evidence type="ECO:0000259" key="3">
    <source>
        <dbReference type="SMART" id="SM00899"/>
    </source>
</evidence>
<dbReference type="SMART" id="SM00899">
    <property type="entry name" value="FeoA"/>
    <property type="match status" value="1"/>
</dbReference>
<dbReference type="InterPro" id="IPR008988">
    <property type="entry name" value="Transcriptional_repressor_C"/>
</dbReference>
<proteinExistence type="predicted"/>
<dbReference type="AlphaFoldDB" id="A0A943UZJ4"/>
<keyword evidence="1" id="KW-0408">Iron</keyword>
<dbReference type="PANTHER" id="PTHR43151:SF1">
    <property type="entry name" value="SSR2333 PROTEIN"/>
    <property type="match status" value="1"/>
</dbReference>
<comment type="caution">
    <text evidence="4">The sequence shown here is derived from an EMBL/GenBank/DDBJ whole genome shotgun (WGS) entry which is preliminary data.</text>
</comment>
<feature type="domain" description="Ferrous iron transporter FeoA-like" evidence="3">
    <location>
        <begin position="46"/>
        <end position="116"/>
    </location>
</feature>
<dbReference type="GO" id="GO:0046914">
    <property type="term" value="F:transition metal ion binding"/>
    <property type="evidence" value="ECO:0007669"/>
    <property type="project" value="InterPro"/>
</dbReference>
<dbReference type="InterPro" id="IPR053184">
    <property type="entry name" value="FeoA-like"/>
</dbReference>
<dbReference type="Gene3D" id="2.30.30.90">
    <property type="match status" value="1"/>
</dbReference>
<dbReference type="PANTHER" id="PTHR43151">
    <property type="entry name" value="FEOA FAMILY PROTEIN"/>
    <property type="match status" value="1"/>
</dbReference>
<dbReference type="EMBL" id="JAGZSV010000230">
    <property type="protein sequence ID" value="MBS6941588.1"/>
    <property type="molecule type" value="Genomic_DNA"/>
</dbReference>
<evidence type="ECO:0000256" key="2">
    <source>
        <dbReference type="SAM" id="MobiDB-lite"/>
    </source>
</evidence>
<dbReference type="Proteomes" id="UP000727506">
    <property type="component" value="Unassembled WGS sequence"/>
</dbReference>
<dbReference type="InterPro" id="IPR007167">
    <property type="entry name" value="Fe-transptr_FeoA-like"/>
</dbReference>
<evidence type="ECO:0000313" key="4">
    <source>
        <dbReference type="EMBL" id="MBS6941588.1"/>
    </source>
</evidence>
<name>A0A943UZJ4_9ACTN</name>
<reference evidence="4" key="1">
    <citation type="submission" date="2021-02" db="EMBL/GenBank/DDBJ databases">
        <title>Infant gut strain persistence is associated with maternal origin, phylogeny, and functional potential including surface adhesion and iron acquisition.</title>
        <authorList>
            <person name="Lou Y.C."/>
        </authorList>
    </citation>
    <scope>NUCLEOTIDE SEQUENCE</scope>
    <source>
        <strain evidence="4">L2_039_000G1_dasL2_039_000G1_concoct_11</strain>
    </source>
</reference>
<dbReference type="SUPFAM" id="SSF50037">
    <property type="entry name" value="C-terminal domain of transcriptional repressors"/>
    <property type="match status" value="1"/>
</dbReference>
<protein>
    <submittedName>
        <fullName evidence="4">Ferrous iron transport protein A</fullName>
    </submittedName>
</protein>
<evidence type="ECO:0000313" key="5">
    <source>
        <dbReference type="Proteomes" id="UP000727506"/>
    </source>
</evidence>
<evidence type="ECO:0000256" key="1">
    <source>
        <dbReference type="ARBA" id="ARBA00023004"/>
    </source>
</evidence>
<feature type="compositionally biased region" description="Low complexity" evidence="2">
    <location>
        <begin position="22"/>
        <end position="34"/>
    </location>
</feature>
<organism evidence="4 5">
    <name type="scientific">Slackia piriformis</name>
    <dbReference type="NCBI Taxonomy" id="626934"/>
    <lineage>
        <taxon>Bacteria</taxon>
        <taxon>Bacillati</taxon>
        <taxon>Actinomycetota</taxon>
        <taxon>Coriobacteriia</taxon>
        <taxon>Eggerthellales</taxon>
        <taxon>Eggerthellaceae</taxon>
        <taxon>Slackia</taxon>
    </lineage>
</organism>
<dbReference type="InterPro" id="IPR038157">
    <property type="entry name" value="FeoA_core_dom"/>
</dbReference>
<dbReference type="Pfam" id="PF04023">
    <property type="entry name" value="FeoA"/>
    <property type="match status" value="1"/>
</dbReference>
<gene>
    <name evidence="4" type="ORF">KH142_09005</name>
</gene>